<dbReference type="CDD" id="cd17039">
    <property type="entry name" value="Ubl_ubiquitin_like"/>
    <property type="match status" value="3"/>
</dbReference>
<dbReference type="EMBL" id="WTPW01002122">
    <property type="protein sequence ID" value="KAF0396191.1"/>
    <property type="molecule type" value="Genomic_DNA"/>
</dbReference>
<dbReference type="InterPro" id="IPR029071">
    <property type="entry name" value="Ubiquitin-like_domsf"/>
</dbReference>
<gene>
    <name evidence="3" type="ORF">F8M41_010123</name>
</gene>
<protein>
    <submittedName>
        <fullName evidence="3">Ubiquitin domain-containing protein</fullName>
    </submittedName>
</protein>
<proteinExistence type="predicted"/>
<dbReference type="InterPro" id="IPR000626">
    <property type="entry name" value="Ubiquitin-like_dom"/>
</dbReference>
<dbReference type="PRINTS" id="PR00348">
    <property type="entry name" value="UBIQUITIN"/>
</dbReference>
<dbReference type="SUPFAM" id="SSF54236">
    <property type="entry name" value="Ubiquitin-like"/>
    <property type="match status" value="3"/>
</dbReference>
<name>A0A8H4A2K8_GIGMA</name>
<dbReference type="AlphaFoldDB" id="A0A8H4A2K8"/>
<feature type="domain" description="Ubiquitin-like" evidence="2">
    <location>
        <begin position="174"/>
        <end position="247"/>
    </location>
</feature>
<dbReference type="PROSITE" id="PS50053">
    <property type="entry name" value="UBIQUITIN_2"/>
    <property type="match status" value="3"/>
</dbReference>
<feature type="domain" description="Ubiquitin-like" evidence="2">
    <location>
        <begin position="385"/>
        <end position="469"/>
    </location>
</feature>
<organism evidence="3 4">
    <name type="scientific">Gigaspora margarita</name>
    <dbReference type="NCBI Taxonomy" id="4874"/>
    <lineage>
        <taxon>Eukaryota</taxon>
        <taxon>Fungi</taxon>
        <taxon>Fungi incertae sedis</taxon>
        <taxon>Mucoromycota</taxon>
        <taxon>Glomeromycotina</taxon>
        <taxon>Glomeromycetes</taxon>
        <taxon>Diversisporales</taxon>
        <taxon>Gigasporaceae</taxon>
        <taxon>Gigaspora</taxon>
    </lineage>
</organism>
<dbReference type="PANTHER" id="PTHR36649:SF28">
    <property type="entry name" value="UBIQUITIN-LIKE DOMAIN-CONTAINING PROTEIN"/>
    <property type="match status" value="1"/>
</dbReference>
<dbReference type="Proteomes" id="UP000439903">
    <property type="component" value="Unassembled WGS sequence"/>
</dbReference>
<feature type="domain" description="Ubiquitin-like" evidence="2">
    <location>
        <begin position="275"/>
        <end position="355"/>
    </location>
</feature>
<dbReference type="OrthoDB" id="417450at2759"/>
<keyword evidence="4" id="KW-1185">Reference proteome</keyword>
<dbReference type="Gene3D" id="3.10.20.90">
    <property type="entry name" value="Phosphatidylinositol 3-kinase Catalytic Subunit, Chain A, domain 1"/>
    <property type="match status" value="3"/>
</dbReference>
<accession>A0A8H4A2K8</accession>
<evidence type="ECO:0000313" key="3">
    <source>
        <dbReference type="EMBL" id="KAF0396191.1"/>
    </source>
</evidence>
<comment type="caution">
    <text evidence="3">The sequence shown here is derived from an EMBL/GenBank/DDBJ whole genome shotgun (WGS) entry which is preliminary data.</text>
</comment>
<dbReference type="SMART" id="SM00213">
    <property type="entry name" value="UBQ"/>
    <property type="match status" value="3"/>
</dbReference>
<feature type="compositionally biased region" description="Acidic residues" evidence="1">
    <location>
        <begin position="83"/>
        <end position="108"/>
    </location>
</feature>
<evidence type="ECO:0000313" key="4">
    <source>
        <dbReference type="Proteomes" id="UP000439903"/>
    </source>
</evidence>
<dbReference type="Pfam" id="PF00240">
    <property type="entry name" value="ubiquitin"/>
    <property type="match status" value="3"/>
</dbReference>
<reference evidence="3 4" key="1">
    <citation type="journal article" date="2019" name="Environ. Microbiol.">
        <title>At the nexus of three kingdoms: the genome of the mycorrhizal fungus Gigaspora margarita provides insights into plant, endobacterial and fungal interactions.</title>
        <authorList>
            <person name="Venice F."/>
            <person name="Ghignone S."/>
            <person name="Salvioli di Fossalunga A."/>
            <person name="Amselem J."/>
            <person name="Novero M."/>
            <person name="Xianan X."/>
            <person name="Sedzielewska Toro K."/>
            <person name="Morin E."/>
            <person name="Lipzen A."/>
            <person name="Grigoriev I.V."/>
            <person name="Henrissat B."/>
            <person name="Martin F.M."/>
            <person name="Bonfante P."/>
        </authorList>
    </citation>
    <scope>NUCLEOTIDE SEQUENCE [LARGE SCALE GENOMIC DNA]</scope>
    <source>
        <strain evidence="3 4">BEG34</strain>
    </source>
</reference>
<dbReference type="InterPro" id="IPR019956">
    <property type="entry name" value="Ubiquitin_dom"/>
</dbReference>
<dbReference type="PANTHER" id="PTHR36649">
    <property type="entry name" value="UBIQUITIN-LIKE DOMAIN-CONTAINING PROTEIN"/>
    <property type="match status" value="1"/>
</dbReference>
<dbReference type="SUPFAM" id="SSF56399">
    <property type="entry name" value="ADP-ribosylation"/>
    <property type="match status" value="1"/>
</dbReference>
<sequence>MTALPLIAAAISSIIDFPVKTYDECIAERLDPNKTFDIELIHKYSLTVSNDNGEFVQRPIFKQYEENVKKNGYYVENDESVEYDVETDESVEHDVENDEPEHDDENDEPAEHDVENDEPIEHYFENDEIAEHDIENDEPVEHYIENDEKIDDKNTIKPSDVYSDEKIENDEKNIQIAIKPIRIFAYYHRNYVLNVTTNDTVLEIKKKIRSMLGVDIKKISLSFSTKPLEDHRTLESYNIKQDDTILVSRNNDVENDEPVDINNDKNSENDVENPIQIPTKTVRIFAYYHKNYTLNVTTKDTVLGLKKKLRSMLGIDIKKIRLRFSNKPLEDHRTLESYNIKQNDTILVSRRNDAENVETYGHDVGNDEHDFEKIDDKKTIKSADLEKTIQIPTEPIRIFAYYHKNYALKVTTKDTVLGLKKKLRSMLGTDIKKISLSYSSKPLEDYRTLESYNIKQNDTIHVSRKIMGGSFDYLVLKNDDLDPKYDNDFTNQRERDGWTFKRGNEPYKPPYGWNRFAINIKRYGDDVKWIGTDKNSWPVSFHGTNKDAAENIAKDGFDLLKGKRFLYGKGIYSSPDFKEAERYAKRFFHQDCEYKVIIQNRVNPNDLRKANNDLYWITSDDKNIRPYGICIKKA</sequence>
<dbReference type="Gene3D" id="3.90.175.10">
    <property type="entry name" value="Diphtheria Toxin, domain 1"/>
    <property type="match status" value="1"/>
</dbReference>
<evidence type="ECO:0000256" key="1">
    <source>
        <dbReference type="SAM" id="MobiDB-lite"/>
    </source>
</evidence>
<evidence type="ECO:0000259" key="2">
    <source>
        <dbReference type="PROSITE" id="PS50053"/>
    </source>
</evidence>
<feature type="compositionally biased region" description="Basic and acidic residues" evidence="1">
    <location>
        <begin position="109"/>
        <end position="118"/>
    </location>
</feature>
<feature type="region of interest" description="Disordered" evidence="1">
    <location>
        <begin position="83"/>
        <end position="118"/>
    </location>
</feature>